<evidence type="ECO:0000313" key="1">
    <source>
        <dbReference type="EMBL" id="CAJ1939390.1"/>
    </source>
</evidence>
<dbReference type="EMBL" id="CAKOGP040000785">
    <property type="protein sequence ID" value="CAJ1939390.1"/>
    <property type="molecule type" value="Genomic_DNA"/>
</dbReference>
<protein>
    <submittedName>
        <fullName evidence="1">Uncharacterized protein</fullName>
    </submittedName>
</protein>
<organism evidence="1 2">
    <name type="scientific">Cylindrotheca closterium</name>
    <dbReference type="NCBI Taxonomy" id="2856"/>
    <lineage>
        <taxon>Eukaryota</taxon>
        <taxon>Sar</taxon>
        <taxon>Stramenopiles</taxon>
        <taxon>Ochrophyta</taxon>
        <taxon>Bacillariophyta</taxon>
        <taxon>Bacillariophyceae</taxon>
        <taxon>Bacillariophycidae</taxon>
        <taxon>Bacillariales</taxon>
        <taxon>Bacillariaceae</taxon>
        <taxon>Cylindrotheca</taxon>
    </lineage>
</organism>
<sequence>SWKSKAEVKKLKAAILARETAALQAQLIVAMNAYKDFPVAVKGVCGMVMDVIIQKQGGIFESANFIVEFDGTVEVNRKEIQHMGMDCADVDEAMASFDELDNGDEC</sequence>
<dbReference type="AlphaFoldDB" id="A0AAD2CM85"/>
<reference evidence="1" key="1">
    <citation type="submission" date="2023-08" db="EMBL/GenBank/DDBJ databases">
        <authorList>
            <person name="Audoor S."/>
            <person name="Bilcke G."/>
        </authorList>
    </citation>
    <scope>NUCLEOTIDE SEQUENCE</scope>
</reference>
<gene>
    <name evidence="1" type="ORF">CYCCA115_LOCUS6570</name>
</gene>
<accession>A0AAD2CM85</accession>
<keyword evidence="2" id="KW-1185">Reference proteome</keyword>
<name>A0AAD2CM85_9STRA</name>
<comment type="caution">
    <text evidence="1">The sequence shown here is derived from an EMBL/GenBank/DDBJ whole genome shotgun (WGS) entry which is preliminary data.</text>
</comment>
<evidence type="ECO:0000313" key="2">
    <source>
        <dbReference type="Proteomes" id="UP001295423"/>
    </source>
</evidence>
<feature type="non-terminal residue" evidence="1">
    <location>
        <position position="1"/>
    </location>
</feature>
<dbReference type="Proteomes" id="UP001295423">
    <property type="component" value="Unassembled WGS sequence"/>
</dbReference>
<proteinExistence type="predicted"/>